<dbReference type="RefSeq" id="XP_059599993.1">
    <property type="nucleotide sequence ID" value="XM_059746352.1"/>
</dbReference>
<sequence length="165" mass="18344">MKRSAQTPKARPSPPALHDAETRYQIGGLRLMIYTMSGCGEKHSNTGREHTAVHGEPPSAASGTTLFPLSFIATKGDFSQLLPLYSTVQYRVLRMDNTPNFGRRELLPGLIDWWYNRCICVGFPSNTVLLHSTRLHAAMHAYILQSSKDQISGRPVNLYGLSKSL</sequence>
<dbReference type="AlphaFoldDB" id="A0AAJ8BM30"/>
<gene>
    <name evidence="1" type="ORF">An02g06200</name>
</gene>
<name>A0AAJ8BM30_ASPNG</name>
<accession>A0AAJ8BM30</accession>
<reference evidence="1" key="2">
    <citation type="submission" date="2025-08" db="UniProtKB">
        <authorList>
            <consortium name="RefSeq"/>
        </authorList>
    </citation>
    <scope>IDENTIFICATION</scope>
</reference>
<dbReference type="VEuPathDB" id="FungiDB:An02g06200"/>
<reference evidence="1" key="1">
    <citation type="submission" date="2025-02" db="EMBL/GenBank/DDBJ databases">
        <authorList>
            <consortium name="NCBI Genome Project"/>
        </authorList>
    </citation>
    <scope>NUCLEOTIDE SEQUENCE</scope>
</reference>
<dbReference type="KEGG" id="ang:An02g06200"/>
<dbReference type="GeneID" id="84590357"/>
<proteinExistence type="predicted"/>
<protein>
    <submittedName>
        <fullName evidence="1">Uncharacterized protein</fullName>
    </submittedName>
</protein>
<organism evidence="1">
    <name type="scientific">Aspergillus niger</name>
    <dbReference type="NCBI Taxonomy" id="5061"/>
    <lineage>
        <taxon>Eukaryota</taxon>
        <taxon>Fungi</taxon>
        <taxon>Dikarya</taxon>
        <taxon>Ascomycota</taxon>
        <taxon>Pezizomycotina</taxon>
        <taxon>Eurotiomycetes</taxon>
        <taxon>Eurotiomycetidae</taxon>
        <taxon>Eurotiales</taxon>
        <taxon>Aspergillaceae</taxon>
        <taxon>Aspergillus</taxon>
        <taxon>Aspergillus subgen. Circumdati</taxon>
    </lineage>
</organism>
<evidence type="ECO:0000313" key="1">
    <source>
        <dbReference type="RefSeq" id="XP_059599993.1"/>
    </source>
</evidence>